<organism evidence="1 2">
    <name type="scientific">Strongylus vulgaris</name>
    <name type="common">Blood worm</name>
    <dbReference type="NCBI Taxonomy" id="40348"/>
    <lineage>
        <taxon>Eukaryota</taxon>
        <taxon>Metazoa</taxon>
        <taxon>Ecdysozoa</taxon>
        <taxon>Nematoda</taxon>
        <taxon>Chromadorea</taxon>
        <taxon>Rhabditida</taxon>
        <taxon>Rhabditina</taxon>
        <taxon>Rhabditomorpha</taxon>
        <taxon>Strongyloidea</taxon>
        <taxon>Strongylidae</taxon>
        <taxon>Strongylus</taxon>
    </lineage>
</organism>
<dbReference type="AlphaFoldDB" id="A0A3P7IE70"/>
<proteinExistence type="predicted"/>
<gene>
    <name evidence="1" type="ORF">SVUK_LOCUS7</name>
</gene>
<reference evidence="1 2" key="1">
    <citation type="submission" date="2018-11" db="EMBL/GenBank/DDBJ databases">
        <authorList>
            <consortium name="Pathogen Informatics"/>
        </authorList>
    </citation>
    <scope>NUCLEOTIDE SEQUENCE [LARGE SCALE GENOMIC DNA]</scope>
</reference>
<dbReference type="Proteomes" id="UP000270094">
    <property type="component" value="Unassembled WGS sequence"/>
</dbReference>
<accession>A0A3P7IE70</accession>
<evidence type="ECO:0000313" key="2">
    <source>
        <dbReference type="Proteomes" id="UP000270094"/>
    </source>
</evidence>
<evidence type="ECO:0000313" key="1">
    <source>
        <dbReference type="EMBL" id="VDM65009.1"/>
    </source>
</evidence>
<keyword evidence="2" id="KW-1185">Reference proteome</keyword>
<name>A0A3P7IE70_STRVU</name>
<protein>
    <submittedName>
        <fullName evidence="1">Uncharacterized protein</fullName>
    </submittedName>
</protein>
<dbReference type="EMBL" id="UYYB01000007">
    <property type="protein sequence ID" value="VDM65009.1"/>
    <property type="molecule type" value="Genomic_DNA"/>
</dbReference>
<sequence length="75" mass="8063">MMSHTCLRTEYNPSQSTSNFASAIAQVIVPSDKRFGVLGGITNVLRDFELIPGGLRAAAANFVPLHQSSALRFSP</sequence>